<sequence length="148" mass="17019">MLNNLFGFFEVVKTCSTHKQLFTLEKKQSSPLLLLQYHLLITTTGNPSDGLSMISGSGRLSSCATEELIEYRRKNHDNTVFSSSIANFWPGECRKIFVERTLGCENFTYAISWSCTEWNISVRVPFLDVFFTESLWIKFGWVLVDLEN</sequence>
<accession>A0A016T7I2</accession>
<evidence type="ECO:0000313" key="2">
    <source>
        <dbReference type="Proteomes" id="UP000024635"/>
    </source>
</evidence>
<organism evidence="1 2">
    <name type="scientific">Ancylostoma ceylanicum</name>
    <dbReference type="NCBI Taxonomy" id="53326"/>
    <lineage>
        <taxon>Eukaryota</taxon>
        <taxon>Metazoa</taxon>
        <taxon>Ecdysozoa</taxon>
        <taxon>Nematoda</taxon>
        <taxon>Chromadorea</taxon>
        <taxon>Rhabditida</taxon>
        <taxon>Rhabditina</taxon>
        <taxon>Rhabditomorpha</taxon>
        <taxon>Strongyloidea</taxon>
        <taxon>Ancylostomatidae</taxon>
        <taxon>Ancylostomatinae</taxon>
        <taxon>Ancylostoma</taxon>
    </lineage>
</organism>
<dbReference type="Proteomes" id="UP000024635">
    <property type="component" value="Unassembled WGS sequence"/>
</dbReference>
<protein>
    <submittedName>
        <fullName evidence="1">Uncharacterized protein</fullName>
    </submittedName>
</protein>
<keyword evidence="2" id="KW-1185">Reference proteome</keyword>
<dbReference type="AlphaFoldDB" id="A0A016T7I2"/>
<gene>
    <name evidence="1" type="primary">Acey_s0130.g1553</name>
    <name evidence="1" type="ORF">Y032_0130g1553</name>
</gene>
<reference evidence="2" key="1">
    <citation type="journal article" date="2015" name="Nat. Genet.">
        <title>The genome and transcriptome of the zoonotic hookworm Ancylostoma ceylanicum identify infection-specific gene families.</title>
        <authorList>
            <person name="Schwarz E.M."/>
            <person name="Hu Y."/>
            <person name="Antoshechkin I."/>
            <person name="Miller M.M."/>
            <person name="Sternberg P.W."/>
            <person name="Aroian R.V."/>
        </authorList>
    </citation>
    <scope>NUCLEOTIDE SEQUENCE</scope>
    <source>
        <strain evidence="2">HY135</strain>
    </source>
</reference>
<proteinExistence type="predicted"/>
<evidence type="ECO:0000313" key="1">
    <source>
        <dbReference type="EMBL" id="EYB98591.1"/>
    </source>
</evidence>
<name>A0A016T7I2_9BILA</name>
<dbReference type="EMBL" id="JARK01001466">
    <property type="protein sequence ID" value="EYB98591.1"/>
    <property type="molecule type" value="Genomic_DNA"/>
</dbReference>
<comment type="caution">
    <text evidence="1">The sequence shown here is derived from an EMBL/GenBank/DDBJ whole genome shotgun (WGS) entry which is preliminary data.</text>
</comment>